<name>A0A6J8DW10_MYTCO</name>
<evidence type="ECO:0000313" key="3">
    <source>
        <dbReference type="Proteomes" id="UP000507470"/>
    </source>
</evidence>
<dbReference type="EMBL" id="CACVKT020007931">
    <property type="protein sequence ID" value="CAC5411932.1"/>
    <property type="molecule type" value="Genomic_DNA"/>
</dbReference>
<accession>A0A6J8DW10</accession>
<gene>
    <name evidence="2" type="ORF">MCOR_44971</name>
</gene>
<evidence type="ECO:0000313" key="2">
    <source>
        <dbReference type="EMBL" id="CAC5411932.1"/>
    </source>
</evidence>
<protein>
    <submittedName>
        <fullName evidence="2">Uncharacterized protein</fullName>
    </submittedName>
</protein>
<reference evidence="2 3" key="1">
    <citation type="submission" date="2020-06" db="EMBL/GenBank/DDBJ databases">
        <authorList>
            <person name="Li R."/>
            <person name="Bekaert M."/>
        </authorList>
    </citation>
    <scope>NUCLEOTIDE SEQUENCE [LARGE SCALE GENOMIC DNA]</scope>
    <source>
        <strain evidence="3">wild</strain>
    </source>
</reference>
<organism evidence="2 3">
    <name type="scientific">Mytilus coruscus</name>
    <name type="common">Sea mussel</name>
    <dbReference type="NCBI Taxonomy" id="42192"/>
    <lineage>
        <taxon>Eukaryota</taxon>
        <taxon>Metazoa</taxon>
        <taxon>Spiralia</taxon>
        <taxon>Lophotrochozoa</taxon>
        <taxon>Mollusca</taxon>
        <taxon>Bivalvia</taxon>
        <taxon>Autobranchia</taxon>
        <taxon>Pteriomorphia</taxon>
        <taxon>Mytilida</taxon>
        <taxon>Mytiloidea</taxon>
        <taxon>Mytilidae</taxon>
        <taxon>Mytilinae</taxon>
        <taxon>Mytilus</taxon>
    </lineage>
</organism>
<proteinExistence type="predicted"/>
<dbReference type="OrthoDB" id="5982747at2759"/>
<evidence type="ECO:0000256" key="1">
    <source>
        <dbReference type="SAM" id="Coils"/>
    </source>
</evidence>
<dbReference type="AlphaFoldDB" id="A0A6J8DW10"/>
<feature type="coiled-coil region" evidence="1">
    <location>
        <begin position="90"/>
        <end position="124"/>
    </location>
</feature>
<dbReference type="Proteomes" id="UP000507470">
    <property type="component" value="Unassembled WGS sequence"/>
</dbReference>
<keyword evidence="3" id="KW-1185">Reference proteome</keyword>
<sequence length="178" mass="20442">MKAMNTIFTQSVQSNETRFSKLMDMFDDIISKKSNVERENGKLRSKFSNLNNTSTLEKELLKTNLESKCTLLKQQNETQMEKMKKLFSDMDSISNDLTQKSARIDTLENALSRIDIQLEQKDQEILSLKQYKSQDETGGEFKEVVRKKTNNNHHDHAVTLIGSSNTSGINPEKLLSNY</sequence>
<keyword evidence="1" id="KW-0175">Coiled coil</keyword>